<dbReference type="AlphaFoldDB" id="A0A8S9QZS7"/>
<reference evidence="1" key="1">
    <citation type="submission" date="2019-12" db="EMBL/GenBank/DDBJ databases">
        <title>Genome sequencing and annotation of Brassica cretica.</title>
        <authorList>
            <person name="Studholme D.J."/>
            <person name="Sarris P."/>
        </authorList>
    </citation>
    <scope>NUCLEOTIDE SEQUENCE</scope>
    <source>
        <strain evidence="1">PFS-109/04</strain>
        <tissue evidence="1">Leaf</tissue>
    </source>
</reference>
<dbReference type="Proteomes" id="UP000712600">
    <property type="component" value="Unassembled WGS sequence"/>
</dbReference>
<protein>
    <submittedName>
        <fullName evidence="1">Uncharacterized protein</fullName>
    </submittedName>
</protein>
<name>A0A8S9QZS7_BRACR</name>
<organism evidence="1 2">
    <name type="scientific">Brassica cretica</name>
    <name type="common">Mustard</name>
    <dbReference type="NCBI Taxonomy" id="69181"/>
    <lineage>
        <taxon>Eukaryota</taxon>
        <taxon>Viridiplantae</taxon>
        <taxon>Streptophyta</taxon>
        <taxon>Embryophyta</taxon>
        <taxon>Tracheophyta</taxon>
        <taxon>Spermatophyta</taxon>
        <taxon>Magnoliopsida</taxon>
        <taxon>eudicotyledons</taxon>
        <taxon>Gunneridae</taxon>
        <taxon>Pentapetalae</taxon>
        <taxon>rosids</taxon>
        <taxon>malvids</taxon>
        <taxon>Brassicales</taxon>
        <taxon>Brassicaceae</taxon>
        <taxon>Brassiceae</taxon>
        <taxon>Brassica</taxon>
    </lineage>
</organism>
<proteinExistence type="predicted"/>
<comment type="caution">
    <text evidence="1">The sequence shown here is derived from an EMBL/GenBank/DDBJ whole genome shotgun (WGS) entry which is preliminary data.</text>
</comment>
<evidence type="ECO:0000313" key="2">
    <source>
        <dbReference type="Proteomes" id="UP000712600"/>
    </source>
</evidence>
<evidence type="ECO:0000313" key="1">
    <source>
        <dbReference type="EMBL" id="KAF3554251.1"/>
    </source>
</evidence>
<sequence>MKSLILRWRYGWTLSKIELSLKRSNRACNGPIPRRPTGVIEGALWTRVDSFRQSYVSRYWSRESTGAKPSLKYRHTHIHILLLTVLRTGKWKWRSEQ</sequence>
<accession>A0A8S9QZS7</accession>
<dbReference type="EMBL" id="QGKX02000996">
    <property type="protein sequence ID" value="KAF3554251.1"/>
    <property type="molecule type" value="Genomic_DNA"/>
</dbReference>
<gene>
    <name evidence="1" type="ORF">F2Q69_00013690</name>
</gene>